<name>A0A3A8EBY1_9GAMM</name>
<accession>A0A3A8EBY1</accession>
<dbReference type="EMBL" id="RAXU01000019">
    <property type="protein sequence ID" value="RKG31699.1"/>
    <property type="molecule type" value="Genomic_DNA"/>
</dbReference>
<evidence type="ECO:0000259" key="2">
    <source>
        <dbReference type="Pfam" id="PF01965"/>
    </source>
</evidence>
<dbReference type="Proteomes" id="UP000269001">
    <property type="component" value="Unassembled WGS sequence"/>
</dbReference>
<dbReference type="OrthoDB" id="9792284at2"/>
<reference evidence="3 4" key="1">
    <citation type="submission" date="2018-09" db="EMBL/GenBank/DDBJ databases">
        <title>The draft genome of Acinetobacter spp. strains.</title>
        <authorList>
            <person name="Qin J."/>
            <person name="Feng Y."/>
            <person name="Zong Z."/>
        </authorList>
    </citation>
    <scope>NUCLEOTIDE SEQUENCE [LARGE SCALE GENOMIC DNA]</scope>
    <source>
        <strain evidence="3 4">WCHAc060096</strain>
    </source>
</reference>
<sequence>MSKTIATLVTHDFEDLEYCETVHAYRAAGHSVINIEHHEGNIVYGIQRKTSTTIDLGIDDSDVHQFDALLIPGGESPELLKNDERFVYFVRRFANLQKPIFICCYAPQLLMHAGVVKGRRICVIQTILSDLENAGAVCLDQDVVNDNNLYVSSRSPDLFPQFVDETLKVLRL</sequence>
<keyword evidence="4" id="KW-1185">Reference proteome</keyword>
<evidence type="ECO:0000256" key="1">
    <source>
        <dbReference type="ARBA" id="ARBA00008542"/>
    </source>
</evidence>
<comment type="similarity">
    <text evidence="1">Belongs to the peptidase C56 family.</text>
</comment>
<dbReference type="PROSITE" id="PS51276">
    <property type="entry name" value="PEPTIDASE_C56_PFPI"/>
    <property type="match status" value="1"/>
</dbReference>
<dbReference type="InterPro" id="IPR029062">
    <property type="entry name" value="Class_I_gatase-like"/>
</dbReference>
<dbReference type="AlphaFoldDB" id="A0A3A8EBY1"/>
<evidence type="ECO:0000313" key="3">
    <source>
        <dbReference type="EMBL" id="RKG31699.1"/>
    </source>
</evidence>
<organism evidence="3 4">
    <name type="scientific">Acinetobacter guerrae</name>
    <dbReference type="NCBI Taxonomy" id="1843371"/>
    <lineage>
        <taxon>Bacteria</taxon>
        <taxon>Pseudomonadati</taxon>
        <taxon>Pseudomonadota</taxon>
        <taxon>Gammaproteobacteria</taxon>
        <taxon>Moraxellales</taxon>
        <taxon>Moraxellaceae</taxon>
        <taxon>Acinetobacter</taxon>
    </lineage>
</organism>
<dbReference type="InterPro" id="IPR006286">
    <property type="entry name" value="C56_PfpI-like"/>
</dbReference>
<dbReference type="RefSeq" id="WP_120371000.1">
    <property type="nucleotide sequence ID" value="NZ_BKYM01000002.1"/>
</dbReference>
<dbReference type="SUPFAM" id="SSF52317">
    <property type="entry name" value="Class I glutamine amidotransferase-like"/>
    <property type="match status" value="1"/>
</dbReference>
<dbReference type="InterPro" id="IPR002818">
    <property type="entry name" value="DJ-1/PfpI"/>
</dbReference>
<dbReference type="Pfam" id="PF01965">
    <property type="entry name" value="DJ-1_PfpI"/>
    <property type="match status" value="1"/>
</dbReference>
<dbReference type="Gene3D" id="3.40.50.880">
    <property type="match status" value="1"/>
</dbReference>
<feature type="domain" description="DJ-1/PfpI" evidence="2">
    <location>
        <begin position="3"/>
        <end position="168"/>
    </location>
</feature>
<evidence type="ECO:0000313" key="4">
    <source>
        <dbReference type="Proteomes" id="UP000269001"/>
    </source>
</evidence>
<protein>
    <submittedName>
        <fullName evidence="3">Peptidase</fullName>
    </submittedName>
</protein>
<proteinExistence type="inferred from homology"/>
<comment type="caution">
    <text evidence="3">The sequence shown here is derived from an EMBL/GenBank/DDBJ whole genome shotgun (WGS) entry which is preliminary data.</text>
</comment>
<gene>
    <name evidence="3" type="ORF">D7V21_13575</name>
</gene>
<dbReference type="PANTHER" id="PTHR42733:SF2">
    <property type="entry name" value="DJ-1_THIJ_PFPI FAMILY PROTEIN"/>
    <property type="match status" value="1"/>
</dbReference>
<dbReference type="PANTHER" id="PTHR42733">
    <property type="entry name" value="DJ-1 PROTEIN"/>
    <property type="match status" value="1"/>
</dbReference>